<dbReference type="InterPro" id="IPR017452">
    <property type="entry name" value="GPCR_Rhodpsn_7TM"/>
</dbReference>
<dbReference type="EMBL" id="CAJNOT010002625">
    <property type="protein sequence ID" value="CAF1331571.1"/>
    <property type="molecule type" value="Genomic_DNA"/>
</dbReference>
<dbReference type="EMBL" id="CAJOBD010002374">
    <property type="protein sequence ID" value="CAF3877279.1"/>
    <property type="molecule type" value="Genomic_DNA"/>
</dbReference>
<comment type="subcellular location">
    <subcellularLocation>
        <location evidence="1">Membrane</location>
        <topology evidence="1">Multi-pass membrane protein</topology>
    </subcellularLocation>
</comment>
<dbReference type="PANTHER" id="PTHR45695">
    <property type="entry name" value="LEUCOKININ RECEPTOR-RELATED"/>
    <property type="match status" value="1"/>
</dbReference>
<reference evidence="10" key="1">
    <citation type="submission" date="2021-02" db="EMBL/GenBank/DDBJ databases">
        <authorList>
            <person name="Nowell W R."/>
        </authorList>
    </citation>
    <scope>NUCLEOTIDE SEQUENCE</scope>
</reference>
<keyword evidence="6" id="KW-0675">Receptor</keyword>
<keyword evidence="3 8" id="KW-1133">Transmembrane helix</keyword>
<feature type="transmembrane region" description="Helical" evidence="8">
    <location>
        <begin position="159"/>
        <end position="177"/>
    </location>
</feature>
<evidence type="ECO:0000256" key="5">
    <source>
        <dbReference type="ARBA" id="ARBA00023136"/>
    </source>
</evidence>
<dbReference type="Pfam" id="PF00001">
    <property type="entry name" value="7tm_1"/>
    <property type="match status" value="2"/>
</dbReference>
<dbReference type="Proteomes" id="UP000663836">
    <property type="component" value="Unassembled WGS sequence"/>
</dbReference>
<proteinExistence type="predicted"/>
<evidence type="ECO:0000313" key="11">
    <source>
        <dbReference type="EMBL" id="CAF3877279.1"/>
    </source>
</evidence>
<evidence type="ECO:0000256" key="8">
    <source>
        <dbReference type="SAM" id="Phobius"/>
    </source>
</evidence>
<evidence type="ECO:0000256" key="3">
    <source>
        <dbReference type="ARBA" id="ARBA00022989"/>
    </source>
</evidence>
<keyword evidence="4" id="KW-0297">G-protein coupled receptor</keyword>
<comment type="caution">
    <text evidence="10">The sequence shown here is derived from an EMBL/GenBank/DDBJ whole genome shotgun (WGS) entry which is preliminary data.</text>
</comment>
<evidence type="ECO:0000259" key="9">
    <source>
        <dbReference type="PROSITE" id="PS50262"/>
    </source>
</evidence>
<organism evidence="10 12">
    <name type="scientific">Rotaria sordida</name>
    <dbReference type="NCBI Taxonomy" id="392033"/>
    <lineage>
        <taxon>Eukaryota</taxon>
        <taxon>Metazoa</taxon>
        <taxon>Spiralia</taxon>
        <taxon>Gnathifera</taxon>
        <taxon>Rotifera</taxon>
        <taxon>Eurotatoria</taxon>
        <taxon>Bdelloidea</taxon>
        <taxon>Philodinida</taxon>
        <taxon>Philodinidae</taxon>
        <taxon>Rotaria</taxon>
    </lineage>
</organism>
<evidence type="ECO:0000256" key="4">
    <source>
        <dbReference type="ARBA" id="ARBA00023040"/>
    </source>
</evidence>
<dbReference type="PROSITE" id="PS50262">
    <property type="entry name" value="G_PROTEIN_RECEP_F1_2"/>
    <property type="match status" value="1"/>
</dbReference>
<dbReference type="SUPFAM" id="SSF81321">
    <property type="entry name" value="Family A G protein-coupled receptor-like"/>
    <property type="match status" value="1"/>
</dbReference>
<dbReference type="PANTHER" id="PTHR45695:SF9">
    <property type="entry name" value="LEUCOKININ RECEPTOR"/>
    <property type="match status" value="1"/>
</dbReference>
<feature type="transmembrane region" description="Helical" evidence="8">
    <location>
        <begin position="62"/>
        <end position="80"/>
    </location>
</feature>
<protein>
    <recommendedName>
        <fullName evidence="9">G-protein coupled receptors family 1 profile domain-containing protein</fullName>
    </recommendedName>
</protein>
<feature type="transmembrane region" description="Helical" evidence="8">
    <location>
        <begin position="100"/>
        <end position="119"/>
    </location>
</feature>
<gene>
    <name evidence="11" type="ORF">JBS370_LOCUS19647</name>
    <name evidence="10" type="ORF">ZHD862_LOCUS29553</name>
</gene>
<evidence type="ECO:0000256" key="2">
    <source>
        <dbReference type="ARBA" id="ARBA00022692"/>
    </source>
</evidence>
<sequence>MPNTNAASDSPRNVDEWCAEAALIYIFLFLFAIVIFLAVCGNSILIWIVLAHRRVRTSTNCFLVSIACADILNVIFNIPFNGYYVVTRTQWPFGNLMCPLVQGVFYISIAANIITYIAISLERIWILSLLISSPIVQAFNNSKLHCILEDSKSHEKYEWIFFSMTYIGPILILTIIYRRIAIELWGQTAIEQITQQQQRDSIKSNRKIVKMLIAVVLIFVICCLMSYFFSMSNPMYNPFLYYCMNNGFRNGFRSAFRFCSCVSSPAEFSS</sequence>
<keyword evidence="2 8" id="KW-0812">Transmembrane</keyword>
<name>A0A815FYI4_9BILA</name>
<dbReference type="PRINTS" id="PR00237">
    <property type="entry name" value="GPCRRHODOPSN"/>
</dbReference>
<evidence type="ECO:0000256" key="6">
    <source>
        <dbReference type="ARBA" id="ARBA00023170"/>
    </source>
</evidence>
<dbReference type="GO" id="GO:0005886">
    <property type="term" value="C:plasma membrane"/>
    <property type="evidence" value="ECO:0007669"/>
    <property type="project" value="TreeGrafter"/>
</dbReference>
<feature type="transmembrane region" description="Helical" evidence="8">
    <location>
        <begin position="208"/>
        <end position="229"/>
    </location>
</feature>
<accession>A0A815FYI4</accession>
<evidence type="ECO:0000256" key="1">
    <source>
        <dbReference type="ARBA" id="ARBA00004141"/>
    </source>
</evidence>
<keyword evidence="7" id="KW-0807">Transducer</keyword>
<dbReference type="InterPro" id="IPR000276">
    <property type="entry name" value="GPCR_Rhodpsn"/>
</dbReference>
<evidence type="ECO:0000313" key="12">
    <source>
        <dbReference type="Proteomes" id="UP000663864"/>
    </source>
</evidence>
<feature type="domain" description="G-protein coupled receptors family 1 profile" evidence="9">
    <location>
        <begin position="41"/>
        <end position="135"/>
    </location>
</feature>
<dbReference type="Gene3D" id="1.20.1070.10">
    <property type="entry name" value="Rhodopsin 7-helix transmembrane proteins"/>
    <property type="match status" value="2"/>
</dbReference>
<dbReference type="AlphaFoldDB" id="A0A815FYI4"/>
<keyword evidence="5 8" id="KW-0472">Membrane</keyword>
<evidence type="ECO:0000313" key="10">
    <source>
        <dbReference type="EMBL" id="CAF1331571.1"/>
    </source>
</evidence>
<dbReference type="GO" id="GO:0004930">
    <property type="term" value="F:G protein-coupled receptor activity"/>
    <property type="evidence" value="ECO:0007669"/>
    <property type="project" value="UniProtKB-KW"/>
</dbReference>
<feature type="transmembrane region" description="Helical" evidence="8">
    <location>
        <begin position="22"/>
        <end position="50"/>
    </location>
</feature>
<evidence type="ECO:0000256" key="7">
    <source>
        <dbReference type="ARBA" id="ARBA00023224"/>
    </source>
</evidence>
<dbReference type="Proteomes" id="UP000663864">
    <property type="component" value="Unassembled WGS sequence"/>
</dbReference>